<dbReference type="Proteomes" id="UP000887577">
    <property type="component" value="Unplaced"/>
</dbReference>
<keyword evidence="1" id="KW-1185">Reference proteome</keyword>
<name>A0A914XU61_9BILA</name>
<proteinExistence type="predicted"/>
<evidence type="ECO:0000313" key="1">
    <source>
        <dbReference type="Proteomes" id="UP000887577"/>
    </source>
</evidence>
<accession>A0A914XU61</accession>
<dbReference type="WBParaSite" id="PSU_v2.g10506.t1">
    <property type="protein sequence ID" value="PSU_v2.g10506.t1"/>
    <property type="gene ID" value="PSU_v2.g10506"/>
</dbReference>
<protein>
    <submittedName>
        <fullName evidence="2">Uncharacterized protein</fullName>
    </submittedName>
</protein>
<organism evidence="1 2">
    <name type="scientific">Panagrolaimus superbus</name>
    <dbReference type="NCBI Taxonomy" id="310955"/>
    <lineage>
        <taxon>Eukaryota</taxon>
        <taxon>Metazoa</taxon>
        <taxon>Ecdysozoa</taxon>
        <taxon>Nematoda</taxon>
        <taxon>Chromadorea</taxon>
        <taxon>Rhabditida</taxon>
        <taxon>Tylenchina</taxon>
        <taxon>Panagrolaimomorpha</taxon>
        <taxon>Panagrolaimoidea</taxon>
        <taxon>Panagrolaimidae</taxon>
        <taxon>Panagrolaimus</taxon>
    </lineage>
</organism>
<evidence type="ECO:0000313" key="2">
    <source>
        <dbReference type="WBParaSite" id="PSU_v2.g10506.t1"/>
    </source>
</evidence>
<reference evidence="2" key="1">
    <citation type="submission" date="2022-11" db="UniProtKB">
        <authorList>
            <consortium name="WormBaseParasite"/>
        </authorList>
    </citation>
    <scope>IDENTIFICATION</scope>
</reference>
<sequence>MHTLAAPNAHVPDPDRGRYEAFPVTVEPIGSQLYGSPTSDAAIWKMEFHEDFALVIDTQNIKQRFLWQTFQNAVPHLKAFEYLSISSFIGTHPTVSRMVGWTSFLKDVTSFSLDGKMSVALVKKLFPRMPKTLKKLAFLPDGCTLQMPAHEALNRVPKAVQYLT</sequence>
<dbReference type="AlphaFoldDB" id="A0A914XU61"/>